<accession>A0AAV0YDI2</accession>
<evidence type="ECO:0000313" key="1">
    <source>
        <dbReference type="EMBL" id="CAI8584015.1"/>
    </source>
</evidence>
<organism evidence="1 2">
    <name type="scientific">Vicia faba</name>
    <name type="common">Broad bean</name>
    <name type="synonym">Faba vulgaris</name>
    <dbReference type="NCBI Taxonomy" id="3906"/>
    <lineage>
        <taxon>Eukaryota</taxon>
        <taxon>Viridiplantae</taxon>
        <taxon>Streptophyta</taxon>
        <taxon>Embryophyta</taxon>
        <taxon>Tracheophyta</taxon>
        <taxon>Spermatophyta</taxon>
        <taxon>Magnoliopsida</taxon>
        <taxon>eudicotyledons</taxon>
        <taxon>Gunneridae</taxon>
        <taxon>Pentapetalae</taxon>
        <taxon>rosids</taxon>
        <taxon>fabids</taxon>
        <taxon>Fabales</taxon>
        <taxon>Fabaceae</taxon>
        <taxon>Papilionoideae</taxon>
        <taxon>50 kb inversion clade</taxon>
        <taxon>NPAAA clade</taxon>
        <taxon>Hologalegina</taxon>
        <taxon>IRL clade</taxon>
        <taxon>Fabeae</taxon>
        <taxon>Vicia</taxon>
    </lineage>
</organism>
<sequence>MVDVQDLSGGWLQIEVHRTVASKVLVRSCMSMAGLRGREAESVVGHGWKHRAVAVDGVVLIFFFLLFDVQNFFDCCCVLKRVNQFASLVIACGTKLRTLNQSLQHQHEKETCKKKSLNHLQ</sequence>
<dbReference type="EMBL" id="CATIWC010001301">
    <property type="protein sequence ID" value="CAI8584015.1"/>
    <property type="molecule type" value="Genomic_DNA"/>
</dbReference>
<name>A0AAV0YDI2_VICFA</name>
<dbReference type="AlphaFoldDB" id="A0AAV0YDI2"/>
<comment type="caution">
    <text evidence="1">The sequence shown here is derived from an EMBL/GenBank/DDBJ whole genome shotgun (WGS) entry which is preliminary data.</text>
</comment>
<evidence type="ECO:0000313" key="2">
    <source>
        <dbReference type="Proteomes" id="UP001157006"/>
    </source>
</evidence>
<protein>
    <submittedName>
        <fullName evidence="1">Uncharacterized protein</fullName>
    </submittedName>
</protein>
<gene>
    <name evidence="1" type="ORF">VFH_U055000</name>
</gene>
<reference evidence="1 2" key="1">
    <citation type="submission" date="2023-01" db="EMBL/GenBank/DDBJ databases">
        <authorList>
            <person name="Kreplak J."/>
        </authorList>
    </citation>
    <scope>NUCLEOTIDE SEQUENCE [LARGE SCALE GENOMIC DNA]</scope>
</reference>
<keyword evidence="2" id="KW-1185">Reference proteome</keyword>
<dbReference type="Proteomes" id="UP001157006">
    <property type="component" value="Unassembled WGS sequence"/>
</dbReference>
<proteinExistence type="predicted"/>